<evidence type="ECO:0008006" key="5">
    <source>
        <dbReference type="Google" id="ProtNLM"/>
    </source>
</evidence>
<dbReference type="PANTHER" id="PTHR42928">
    <property type="entry name" value="TRICARBOXYLATE-BINDING PROTEIN"/>
    <property type="match status" value="1"/>
</dbReference>
<dbReference type="SUPFAM" id="SSF53850">
    <property type="entry name" value="Periplasmic binding protein-like II"/>
    <property type="match status" value="1"/>
</dbReference>
<dbReference type="AlphaFoldDB" id="A0A4Z0BH86"/>
<feature type="region of interest" description="Disordered" evidence="2">
    <location>
        <begin position="1"/>
        <end position="25"/>
    </location>
</feature>
<organism evidence="3 4">
    <name type="scientific">Ramlibacter rhizophilus</name>
    <dbReference type="NCBI Taxonomy" id="1781167"/>
    <lineage>
        <taxon>Bacteria</taxon>
        <taxon>Pseudomonadati</taxon>
        <taxon>Pseudomonadota</taxon>
        <taxon>Betaproteobacteria</taxon>
        <taxon>Burkholderiales</taxon>
        <taxon>Comamonadaceae</taxon>
        <taxon>Ramlibacter</taxon>
    </lineage>
</organism>
<dbReference type="Gene3D" id="3.40.190.10">
    <property type="entry name" value="Periplasmic binding protein-like II"/>
    <property type="match status" value="1"/>
</dbReference>
<dbReference type="OrthoDB" id="8678392at2"/>
<evidence type="ECO:0000256" key="1">
    <source>
        <dbReference type="ARBA" id="ARBA00006987"/>
    </source>
</evidence>
<proteinExistence type="inferred from homology"/>
<accession>A0A4Z0BH86</accession>
<dbReference type="Pfam" id="PF03401">
    <property type="entry name" value="TctC"/>
    <property type="match status" value="1"/>
</dbReference>
<evidence type="ECO:0000313" key="4">
    <source>
        <dbReference type="Proteomes" id="UP000297564"/>
    </source>
</evidence>
<dbReference type="Proteomes" id="UP000297564">
    <property type="component" value="Unassembled WGS sequence"/>
</dbReference>
<protein>
    <recommendedName>
        <fullName evidence="5">Tripartite tricarboxylate transporter substrate binding protein</fullName>
    </recommendedName>
</protein>
<reference evidence="3 4" key="1">
    <citation type="submission" date="2019-03" db="EMBL/GenBank/DDBJ databases">
        <title>Ramlibacter rhizophilus CCTCC AB2015357, whole genome shotgun sequence.</title>
        <authorList>
            <person name="Zhang X."/>
            <person name="Feng G."/>
            <person name="Zhu H."/>
        </authorList>
    </citation>
    <scope>NUCLEOTIDE SEQUENCE [LARGE SCALE GENOMIC DNA]</scope>
    <source>
        <strain evidence="3 4">CCTCC AB2015357</strain>
    </source>
</reference>
<keyword evidence="4" id="KW-1185">Reference proteome</keyword>
<evidence type="ECO:0000256" key="2">
    <source>
        <dbReference type="SAM" id="MobiDB-lite"/>
    </source>
</evidence>
<name>A0A4Z0BH86_9BURK</name>
<dbReference type="InterPro" id="IPR005064">
    <property type="entry name" value="BUG"/>
</dbReference>
<comment type="similarity">
    <text evidence="1">Belongs to the UPF0065 (bug) family.</text>
</comment>
<evidence type="ECO:0000313" key="3">
    <source>
        <dbReference type="EMBL" id="TFY98675.1"/>
    </source>
</evidence>
<gene>
    <name evidence="3" type="ORF">EZ242_14215</name>
</gene>
<comment type="caution">
    <text evidence="3">The sequence shown here is derived from an EMBL/GenBank/DDBJ whole genome shotgun (WGS) entry which is preliminary data.</text>
</comment>
<sequence length="423" mass="45446">MGEGGAARRRQGGDHAPFAQAQPHGVAHVARPLAFEGHRQLVDAEGDEGVEGQGTVPVQQAQRVGRWISHGADYQPVTQAMPWTWLTSKQSWKRMPHPFSDARFPMHRRLFLGALGAALPLAGWSQSAGTPLKLLVGFPPGGAVDVVARQLAEALRAGGYTVVVDNRAGAAGKLAIDALKAAPPDGETLMVMPNSIMTMERGLYRKPRFELAEFAPVSPVVENSQAFAVTASLPPRSLQEFLAWARENPAMANFASPGQGTPFHFMGIEFARASGVPIQHVPYKGGGQAMPDLLSGQVPSMFSSTPNLLPFHQRGQVRILAVSTPQRLKSLPDVPTFAEAGFPMLGDVEQFGVFAPARTPPEVVARLSRDIAKAVQTPALRDGLAKLALDAVASSPSEYARRLQEDAQRWQERIDKAGFKADA</sequence>
<dbReference type="EMBL" id="SMLL01000005">
    <property type="protein sequence ID" value="TFY98675.1"/>
    <property type="molecule type" value="Genomic_DNA"/>
</dbReference>
<dbReference type="Gene3D" id="3.40.190.150">
    <property type="entry name" value="Bordetella uptake gene, domain 1"/>
    <property type="match status" value="1"/>
</dbReference>
<dbReference type="PANTHER" id="PTHR42928:SF5">
    <property type="entry name" value="BLR1237 PROTEIN"/>
    <property type="match status" value="1"/>
</dbReference>
<dbReference type="InterPro" id="IPR042100">
    <property type="entry name" value="Bug_dom1"/>
</dbReference>